<name>A0ABX2IRV6_9RHOB</name>
<sequence>MTRITMKVCFKNETIFAAHEFCMTANTPLKDGTYQDPWNEGEQSIPAKTTESTAAPLIIQMIEGLEPLDDQFGLYPPKTVPDALHEPLFGQTDPDTRCHTYAILDAAKVPNLPELLSTSELEHRCLFNGQAEDDLGDVAPWIVKLEDGNTFTRYLFTQDPEDSVPWYLWSKEPGIYIRSTASLDDLWRHFRKFTKFTDHTGKAFFFRFWEPMMANAYLDTVAREADRFRVFYETSTGQTTHSILCCEAWGRAMIYTAKPFKPDPEKRDGFALTQPDLDAFARATRARQIRVIATEQRQNFPDLTKDYGDKDLQRQVAALVNRMQEHGFKKRQNLNILATWELLYGPLFEDKDPEGTLQNLFQSNIPESRKLKQVELRLTELHKKELL</sequence>
<reference evidence="2 3" key="1">
    <citation type="submission" date="2020-06" db="EMBL/GenBank/DDBJ databases">
        <title>Sulfitobacter algicola sp. nov., isolated from green algae.</title>
        <authorList>
            <person name="Wang C."/>
        </authorList>
    </citation>
    <scope>NUCLEOTIDE SEQUENCE [LARGE SCALE GENOMIC DNA]</scope>
    <source>
        <strain evidence="2 3">1151</strain>
    </source>
</reference>
<dbReference type="EMBL" id="JABUFE010000005">
    <property type="protein sequence ID" value="NSX55260.1"/>
    <property type="molecule type" value="Genomic_DNA"/>
</dbReference>
<organism evidence="2 3">
    <name type="scientific">Parasulfitobacter algicola</name>
    <dbReference type="NCBI Taxonomy" id="2614809"/>
    <lineage>
        <taxon>Bacteria</taxon>
        <taxon>Pseudomonadati</taxon>
        <taxon>Pseudomonadota</taxon>
        <taxon>Alphaproteobacteria</taxon>
        <taxon>Rhodobacterales</taxon>
        <taxon>Roseobacteraceae</taxon>
        <taxon>Parasulfitobacter</taxon>
    </lineage>
</organism>
<dbReference type="Pfam" id="PF13503">
    <property type="entry name" value="DUF4123"/>
    <property type="match status" value="1"/>
</dbReference>
<gene>
    <name evidence="2" type="ORF">HRQ87_10640</name>
</gene>
<evidence type="ECO:0000313" key="2">
    <source>
        <dbReference type="EMBL" id="NSX55260.1"/>
    </source>
</evidence>
<dbReference type="RefSeq" id="WP_174138111.1">
    <property type="nucleotide sequence ID" value="NZ_JABUFE010000005.1"/>
</dbReference>
<evidence type="ECO:0000313" key="3">
    <source>
        <dbReference type="Proteomes" id="UP000777935"/>
    </source>
</evidence>
<feature type="domain" description="DUF4123" evidence="1">
    <location>
        <begin position="101"/>
        <end position="223"/>
    </location>
</feature>
<proteinExistence type="predicted"/>
<protein>
    <submittedName>
        <fullName evidence="2">DUF4123 domain-containing protein</fullName>
    </submittedName>
</protein>
<comment type="caution">
    <text evidence="2">The sequence shown here is derived from an EMBL/GenBank/DDBJ whole genome shotgun (WGS) entry which is preliminary data.</text>
</comment>
<evidence type="ECO:0000259" key="1">
    <source>
        <dbReference type="Pfam" id="PF13503"/>
    </source>
</evidence>
<keyword evidence="3" id="KW-1185">Reference proteome</keyword>
<dbReference type="Proteomes" id="UP000777935">
    <property type="component" value="Unassembled WGS sequence"/>
</dbReference>
<dbReference type="InterPro" id="IPR025391">
    <property type="entry name" value="DUF4123"/>
</dbReference>
<accession>A0ABX2IRV6</accession>